<proteinExistence type="predicted"/>
<accession>A0A928KS56</accession>
<dbReference type="PROSITE" id="PS50989">
    <property type="entry name" value="COA_CT_CTER"/>
    <property type="match status" value="1"/>
</dbReference>
<organism evidence="3 4">
    <name type="scientific">Faecalispora sporosphaeroides</name>
    <dbReference type="NCBI Taxonomy" id="1549"/>
    <lineage>
        <taxon>Bacteria</taxon>
        <taxon>Bacillati</taxon>
        <taxon>Bacillota</taxon>
        <taxon>Clostridia</taxon>
        <taxon>Eubacteriales</taxon>
        <taxon>Oscillospiraceae</taxon>
        <taxon>Faecalispora</taxon>
    </lineage>
</organism>
<feature type="domain" description="CoA carboxyltransferase N-terminal" evidence="1">
    <location>
        <begin position="1"/>
        <end position="180"/>
    </location>
</feature>
<dbReference type="Proteomes" id="UP000754750">
    <property type="component" value="Unassembled WGS sequence"/>
</dbReference>
<dbReference type="GO" id="GO:0004658">
    <property type="term" value="F:propionyl-CoA carboxylase activity"/>
    <property type="evidence" value="ECO:0007669"/>
    <property type="project" value="TreeGrafter"/>
</dbReference>
<dbReference type="Pfam" id="PF01039">
    <property type="entry name" value="Carboxyl_trans"/>
    <property type="match status" value="1"/>
</dbReference>
<name>A0A928KS56_9FIRM</name>
<dbReference type="InterPro" id="IPR011763">
    <property type="entry name" value="COA_CT_C"/>
</dbReference>
<dbReference type="RefSeq" id="WP_020071778.1">
    <property type="nucleotide sequence ID" value="NZ_SVNY01000002.1"/>
</dbReference>
<reference evidence="3" key="1">
    <citation type="submission" date="2019-04" db="EMBL/GenBank/DDBJ databases">
        <title>Evolution of Biomass-Degrading Anaerobic Consortia Revealed by Metagenomics.</title>
        <authorList>
            <person name="Peng X."/>
        </authorList>
    </citation>
    <scope>NUCLEOTIDE SEQUENCE</scope>
    <source>
        <strain evidence="3">SIG551</strain>
    </source>
</reference>
<dbReference type="InterPro" id="IPR029045">
    <property type="entry name" value="ClpP/crotonase-like_dom_sf"/>
</dbReference>
<dbReference type="AlphaFoldDB" id="A0A928KS56"/>
<dbReference type="InterPro" id="IPR034733">
    <property type="entry name" value="AcCoA_carboxyl_beta"/>
</dbReference>
<dbReference type="PANTHER" id="PTHR43842:SF2">
    <property type="entry name" value="PROPIONYL-COA CARBOXYLASE BETA CHAIN, MITOCHONDRIAL"/>
    <property type="match status" value="1"/>
</dbReference>
<dbReference type="InterPro" id="IPR011762">
    <property type="entry name" value="COA_CT_N"/>
</dbReference>
<gene>
    <name evidence="3" type="ORF">E7512_05205</name>
</gene>
<sequence length="470" mass="49687">MVCIVKNQYIAKEWRNKNMSVVGNKELLQSARDAAGSKKVYQRISLLVDEGSFQELDAYAKSAEHSAEVVTGFGYVGGQPVYVFAQDSEVDGGAMSKTQAYKIRKLYDLALKTGTPVVGIYDSVGGHLKEGAELLAAYGDILLKSNNLSGVVPQISVVLGPCVGTSALIAAGADFVVMAENATFTIETADEDGSAKAAAKLGLAHWVEKTEEDTLDRARKVLCRLPSNNLSLAPEADALGVCSNSELQEGAKVTDIIHAVVDDGSFMEFCPEYGTSAITGLALINGASVGVIGYQGVVGSYCCSKAARFVRFCDAFSLPLITIVDADKFASLREAAKLSAAYSEATTIKITVISGQAVGAFYIATAGRGANADVTMAWTSAVVSPISPAAAALFQSGDQLAGSENPIEQRKQLIEEYKTVQASPFAAAADGYVEDIILPEETRQKLVSHLEMLAGKRVSTLPKKHSNIPM</sequence>
<comment type="caution">
    <text evidence="3">The sequence shown here is derived from an EMBL/GenBank/DDBJ whole genome shotgun (WGS) entry which is preliminary data.</text>
</comment>
<evidence type="ECO:0000259" key="1">
    <source>
        <dbReference type="PROSITE" id="PS50980"/>
    </source>
</evidence>
<dbReference type="SUPFAM" id="SSF52096">
    <property type="entry name" value="ClpP/crotonase"/>
    <property type="match status" value="2"/>
</dbReference>
<dbReference type="PANTHER" id="PTHR43842">
    <property type="entry name" value="PROPIONYL-COA CARBOXYLASE BETA CHAIN"/>
    <property type="match status" value="1"/>
</dbReference>
<dbReference type="EMBL" id="SVNY01000002">
    <property type="protein sequence ID" value="MBE6832968.1"/>
    <property type="molecule type" value="Genomic_DNA"/>
</dbReference>
<dbReference type="Gene3D" id="3.90.226.10">
    <property type="entry name" value="2-enoyl-CoA Hydratase, Chain A, domain 1"/>
    <property type="match status" value="2"/>
</dbReference>
<keyword evidence="3" id="KW-0808">Transferase</keyword>
<evidence type="ECO:0000259" key="2">
    <source>
        <dbReference type="PROSITE" id="PS50989"/>
    </source>
</evidence>
<evidence type="ECO:0000313" key="3">
    <source>
        <dbReference type="EMBL" id="MBE6832968.1"/>
    </source>
</evidence>
<dbReference type="PROSITE" id="PS50980">
    <property type="entry name" value="COA_CT_NTER"/>
    <property type="match status" value="1"/>
</dbReference>
<dbReference type="GO" id="GO:0016740">
    <property type="term" value="F:transferase activity"/>
    <property type="evidence" value="ECO:0007669"/>
    <property type="project" value="UniProtKB-KW"/>
</dbReference>
<dbReference type="InterPro" id="IPR051047">
    <property type="entry name" value="AccD/PCCB"/>
</dbReference>
<protein>
    <submittedName>
        <fullName evidence="3">Carboxyl transferase</fullName>
    </submittedName>
</protein>
<evidence type="ECO:0000313" key="4">
    <source>
        <dbReference type="Proteomes" id="UP000754750"/>
    </source>
</evidence>
<feature type="domain" description="CoA carboxyltransferase C-terminal" evidence="2">
    <location>
        <begin position="242"/>
        <end position="452"/>
    </location>
</feature>